<accession>A0A1W1VAR9</accession>
<reference evidence="1 2" key="1">
    <citation type="submission" date="2017-04" db="EMBL/GenBank/DDBJ databases">
        <authorList>
            <person name="Afonso C.L."/>
            <person name="Miller P.J."/>
            <person name="Scott M.A."/>
            <person name="Spackman E."/>
            <person name="Goraichik I."/>
            <person name="Dimitrov K.M."/>
            <person name="Suarez D.L."/>
            <person name="Swayne D.E."/>
        </authorList>
    </citation>
    <scope>NUCLEOTIDE SEQUENCE [LARGE SCALE GENOMIC DNA]</scope>
    <source>
        <strain evidence="1 2">DSM 11270</strain>
    </source>
</reference>
<proteinExistence type="predicted"/>
<gene>
    <name evidence="1" type="ORF">SAMN00017405_1298</name>
</gene>
<keyword evidence="2" id="KW-1185">Reference proteome</keyword>
<dbReference type="Pfam" id="PF19788">
    <property type="entry name" value="DUF6272"/>
    <property type="match status" value="1"/>
</dbReference>
<name>A0A1W1VAR9_DESTI</name>
<evidence type="ECO:0000313" key="2">
    <source>
        <dbReference type="Proteomes" id="UP000192731"/>
    </source>
</evidence>
<evidence type="ECO:0000313" key="1">
    <source>
        <dbReference type="EMBL" id="SMB90313.1"/>
    </source>
</evidence>
<dbReference type="OrthoDB" id="5365713at2"/>
<organism evidence="1 2">
    <name type="scientific">Desulfonispora thiosulfatigenes DSM 11270</name>
    <dbReference type="NCBI Taxonomy" id="656914"/>
    <lineage>
        <taxon>Bacteria</taxon>
        <taxon>Bacillati</taxon>
        <taxon>Bacillota</taxon>
        <taxon>Clostridia</taxon>
        <taxon>Eubacteriales</taxon>
        <taxon>Peptococcaceae</taxon>
        <taxon>Desulfonispora</taxon>
    </lineage>
</organism>
<dbReference type="Proteomes" id="UP000192731">
    <property type="component" value="Unassembled WGS sequence"/>
</dbReference>
<dbReference type="AlphaFoldDB" id="A0A1W1VAR9"/>
<dbReference type="NCBIfam" id="NF038262">
    <property type="entry name" value="SiaB_fam_kinase"/>
    <property type="match status" value="1"/>
</dbReference>
<protein>
    <submittedName>
        <fullName evidence="1">Uncharacterized protein</fullName>
    </submittedName>
</protein>
<dbReference type="InterPro" id="IPR046239">
    <property type="entry name" value="DUF6272"/>
</dbReference>
<dbReference type="STRING" id="656914.SAMN00017405_1298"/>
<dbReference type="EMBL" id="FWWT01000017">
    <property type="protein sequence ID" value="SMB90313.1"/>
    <property type="molecule type" value="Genomic_DNA"/>
</dbReference>
<sequence length="181" mass="20378">MKRNVMEIKNMLEDNGVLIIFSGRFSQGIIEELGEALRKHLDSDETPKNEKFNVFSVFIEQTQNIKNYSSTQEGKSNYDKIVNSGIVSIGRSDSGYYVWSGNLVHNSDLEKLTGYIDSLANLSKEELKKRYKEQIKKDISPDSIGAGLGIIDMARKSKSPMSYSVNKTDGDMSFFELKVSV</sequence>
<dbReference type="RefSeq" id="WP_084053093.1">
    <property type="nucleotide sequence ID" value="NZ_FWWT01000017.1"/>
</dbReference>